<dbReference type="Pfam" id="PF09997">
    <property type="entry name" value="DUF2238"/>
    <property type="match status" value="1"/>
</dbReference>
<protein>
    <submittedName>
        <fullName evidence="2">Uncharacterized protein</fullName>
    </submittedName>
</protein>
<gene>
    <name evidence="2" type="ORF">MAQA_01662</name>
</gene>
<dbReference type="EMBL" id="AOCG01000002">
    <property type="protein sequence ID" value="EUJ21415.1"/>
    <property type="molecule type" value="Genomic_DNA"/>
</dbReference>
<feature type="transmembrane region" description="Helical" evidence="1">
    <location>
        <begin position="114"/>
        <end position="136"/>
    </location>
</feature>
<organism evidence="2 3">
    <name type="scientific">Listeria aquatica FSL S10-1188</name>
    <dbReference type="NCBI Taxonomy" id="1265818"/>
    <lineage>
        <taxon>Bacteria</taxon>
        <taxon>Bacillati</taxon>
        <taxon>Bacillota</taxon>
        <taxon>Bacilli</taxon>
        <taxon>Bacillales</taxon>
        <taxon>Listeriaceae</taxon>
        <taxon>Listeria</taxon>
    </lineage>
</organism>
<name>W7B9N3_9LIST</name>
<dbReference type="InterPro" id="IPR014509">
    <property type="entry name" value="YjdF-like"/>
</dbReference>
<dbReference type="STRING" id="1265818.MAQA_01662"/>
<keyword evidence="1" id="KW-1133">Transmembrane helix</keyword>
<keyword evidence="1" id="KW-0812">Transmembrane</keyword>
<feature type="transmembrane region" description="Helical" evidence="1">
    <location>
        <begin position="148"/>
        <end position="165"/>
    </location>
</feature>
<feature type="transmembrane region" description="Helical" evidence="1">
    <location>
        <begin position="52"/>
        <end position="71"/>
    </location>
</feature>
<evidence type="ECO:0000256" key="1">
    <source>
        <dbReference type="SAM" id="Phobius"/>
    </source>
</evidence>
<evidence type="ECO:0000313" key="2">
    <source>
        <dbReference type="EMBL" id="EUJ21415.1"/>
    </source>
</evidence>
<evidence type="ECO:0000313" key="3">
    <source>
        <dbReference type="Proteomes" id="UP000019246"/>
    </source>
</evidence>
<reference evidence="2 3" key="1">
    <citation type="journal article" date="2014" name="Int. J. Syst. Evol. Microbiol.">
        <title>Listeria floridensis sp. nov., Listeria aquatica sp. nov., Listeria cornellensis sp. nov., Listeria riparia sp. nov. and Listeria grandensis sp. nov., from agricultural and natural environments.</title>
        <authorList>
            <person name="den Bakker H.C."/>
            <person name="Warchocki S."/>
            <person name="Wright E.M."/>
            <person name="Allred A.F."/>
            <person name="Ahlstrom C."/>
            <person name="Manuel C.S."/>
            <person name="Stasiewicz M.J."/>
            <person name="Burrell A."/>
            <person name="Roof S."/>
            <person name="Strawn L."/>
            <person name="Fortes E.D."/>
            <person name="Nightingale K.K."/>
            <person name="Kephart D."/>
            <person name="Wiedmann M."/>
        </authorList>
    </citation>
    <scope>NUCLEOTIDE SEQUENCE [LARGE SCALE GENOMIC DNA]</scope>
    <source>
        <strain evidence="2 3">FSL S10-1188</strain>
    </source>
</reference>
<feature type="transmembrane region" description="Helical" evidence="1">
    <location>
        <begin position="12"/>
        <end position="32"/>
    </location>
</feature>
<proteinExistence type="predicted"/>
<dbReference type="Proteomes" id="UP000019246">
    <property type="component" value="Unassembled WGS sequence"/>
</dbReference>
<feature type="transmembrane region" description="Helical" evidence="1">
    <location>
        <begin position="83"/>
        <end position="102"/>
    </location>
</feature>
<dbReference type="PATRIC" id="fig|1265818.5.peg.336"/>
<accession>W7B9N3</accession>
<sequence>MNWIKKLNWTQWVALFIFASMAVSLVFTVFEIFTAPVEQPVHGPKVTLQSDYIFLLVEIILGILILALPSILARSFKFEIPGLVYLLFIIFLYGSIYLGTIQKFYSIVPYWDKILHIFSGAMLGAIGFSFVSLLNFNENVVLKMKPGFVAVFFFFVSQSHLAHFGKSMNTRLMGYLDLTCNALNHQEARLMLDGQHLLIRWETSL</sequence>
<keyword evidence="3" id="KW-1185">Reference proteome</keyword>
<comment type="caution">
    <text evidence="2">The sequence shown here is derived from an EMBL/GenBank/DDBJ whole genome shotgun (WGS) entry which is preliminary data.</text>
</comment>
<dbReference type="AlphaFoldDB" id="W7B9N3"/>
<keyword evidence="1" id="KW-0472">Membrane</keyword>